<accession>A0ABD5V4N5</accession>
<dbReference type="InterPro" id="IPR020846">
    <property type="entry name" value="MFS_dom"/>
</dbReference>
<evidence type="ECO:0000256" key="5">
    <source>
        <dbReference type="ARBA" id="ARBA00023136"/>
    </source>
</evidence>
<dbReference type="InterPro" id="IPR036259">
    <property type="entry name" value="MFS_trans_sf"/>
</dbReference>
<dbReference type="Pfam" id="PF07690">
    <property type="entry name" value="MFS_1"/>
    <property type="match status" value="1"/>
</dbReference>
<evidence type="ECO:0000256" key="3">
    <source>
        <dbReference type="ARBA" id="ARBA00022692"/>
    </source>
</evidence>
<dbReference type="RefSeq" id="WP_340603521.1">
    <property type="nucleotide sequence ID" value="NZ_JBBMXV010000002.1"/>
</dbReference>
<name>A0ABD5V4N5_9EURY</name>
<keyword evidence="9" id="KW-1185">Reference proteome</keyword>
<dbReference type="Proteomes" id="UP001596312">
    <property type="component" value="Unassembled WGS sequence"/>
</dbReference>
<evidence type="ECO:0000256" key="6">
    <source>
        <dbReference type="SAM" id="Phobius"/>
    </source>
</evidence>
<dbReference type="SUPFAM" id="SSF103473">
    <property type="entry name" value="MFS general substrate transporter"/>
    <property type="match status" value="1"/>
</dbReference>
<evidence type="ECO:0000259" key="7">
    <source>
        <dbReference type="PROSITE" id="PS50850"/>
    </source>
</evidence>
<evidence type="ECO:0000256" key="4">
    <source>
        <dbReference type="ARBA" id="ARBA00022989"/>
    </source>
</evidence>
<feature type="transmembrane region" description="Helical" evidence="6">
    <location>
        <begin position="359"/>
        <end position="380"/>
    </location>
</feature>
<feature type="transmembrane region" description="Helical" evidence="6">
    <location>
        <begin position="96"/>
        <end position="118"/>
    </location>
</feature>
<feature type="transmembrane region" description="Helical" evidence="6">
    <location>
        <begin position="268"/>
        <end position="285"/>
    </location>
</feature>
<dbReference type="EMBL" id="JBHSXQ010000002">
    <property type="protein sequence ID" value="MFC6905005.1"/>
    <property type="molecule type" value="Genomic_DNA"/>
</dbReference>
<keyword evidence="2" id="KW-1003">Cell membrane</keyword>
<comment type="subcellular location">
    <subcellularLocation>
        <location evidence="1">Cell membrane</location>
        <topology evidence="1">Multi-pass membrane protein</topology>
    </subcellularLocation>
</comment>
<feature type="transmembrane region" description="Helical" evidence="6">
    <location>
        <begin position="328"/>
        <end position="347"/>
    </location>
</feature>
<proteinExistence type="predicted"/>
<dbReference type="GO" id="GO:0005886">
    <property type="term" value="C:plasma membrane"/>
    <property type="evidence" value="ECO:0007669"/>
    <property type="project" value="UniProtKB-SubCell"/>
</dbReference>
<organism evidence="8 9">
    <name type="scientific">Halalkalicoccus tibetensis</name>
    <dbReference type="NCBI Taxonomy" id="175632"/>
    <lineage>
        <taxon>Archaea</taxon>
        <taxon>Methanobacteriati</taxon>
        <taxon>Methanobacteriota</taxon>
        <taxon>Stenosarchaea group</taxon>
        <taxon>Halobacteria</taxon>
        <taxon>Halobacteriales</taxon>
        <taxon>Halococcaceae</taxon>
        <taxon>Halalkalicoccus</taxon>
    </lineage>
</organism>
<dbReference type="InterPro" id="IPR050189">
    <property type="entry name" value="MFS_Efflux_Transporters"/>
</dbReference>
<comment type="caution">
    <text evidence="8">The sequence shown here is derived from an EMBL/GenBank/DDBJ whole genome shotgun (WGS) entry which is preliminary data.</text>
</comment>
<evidence type="ECO:0000313" key="8">
    <source>
        <dbReference type="EMBL" id="MFC6905005.1"/>
    </source>
</evidence>
<sequence length="390" mass="40757">MATTRLFVSLCSMAFLINLVRVVYAPLVEPLQAAFSVGPGTIGLVVTLVWTGSALPRIPIGYLLTVIPRHRVVLLSGATLAGASLLATFANSVVTLALGAFLIGTATSGYFVSANPLISELYSGQVGRMLGIHGTATQLAAVIAAPLVSLALLVSWRLVFALIALAALIATAILYRIAKRTEFPAASGVDRDFVGAIRGEWRLIAIGVAVFGAASFLWQGIFNFYPSYMETARGFDPATARNLLTVAFAAGVPAFWISGQLVDRLPTLPYLFGIIGSFIAGVLLLTVTDGLWGIVLLSAVIGYVIHSMFPAADAFLLSSFPDEHRGGAYATFSGGMMFGQALGSWFVGELVEYGVGYDAVFQGLALALAVLVGAFALLGATGRLPAATDA</sequence>
<feature type="transmembrane region" description="Helical" evidence="6">
    <location>
        <begin position="199"/>
        <end position="218"/>
    </location>
</feature>
<dbReference type="PANTHER" id="PTHR43124">
    <property type="entry name" value="PURINE EFFLUX PUMP PBUE"/>
    <property type="match status" value="1"/>
</dbReference>
<evidence type="ECO:0000313" key="9">
    <source>
        <dbReference type="Proteomes" id="UP001596312"/>
    </source>
</evidence>
<feature type="transmembrane region" description="Helical" evidence="6">
    <location>
        <begin position="158"/>
        <end position="178"/>
    </location>
</feature>
<dbReference type="Gene3D" id="1.20.1250.20">
    <property type="entry name" value="MFS general substrate transporter like domains"/>
    <property type="match status" value="2"/>
</dbReference>
<dbReference type="InterPro" id="IPR011701">
    <property type="entry name" value="MFS"/>
</dbReference>
<dbReference type="AlphaFoldDB" id="A0ABD5V4N5"/>
<keyword evidence="5 6" id="KW-0472">Membrane</keyword>
<reference evidence="8 9" key="1">
    <citation type="journal article" date="2019" name="Int. J. Syst. Evol. Microbiol.">
        <title>The Global Catalogue of Microorganisms (GCM) 10K type strain sequencing project: providing services to taxonomists for standard genome sequencing and annotation.</title>
        <authorList>
            <consortium name="The Broad Institute Genomics Platform"/>
            <consortium name="The Broad Institute Genome Sequencing Center for Infectious Disease"/>
            <person name="Wu L."/>
            <person name="Ma J."/>
        </authorList>
    </citation>
    <scope>NUCLEOTIDE SEQUENCE [LARGE SCALE GENOMIC DNA]</scope>
    <source>
        <strain evidence="8 9">CGMCC 1.3240</strain>
    </source>
</reference>
<feature type="domain" description="Major facilitator superfamily (MFS) profile" evidence="7">
    <location>
        <begin position="6"/>
        <end position="382"/>
    </location>
</feature>
<dbReference type="PANTHER" id="PTHR43124:SF3">
    <property type="entry name" value="CHLORAMPHENICOL EFFLUX PUMP RV0191"/>
    <property type="match status" value="1"/>
</dbReference>
<evidence type="ECO:0000256" key="2">
    <source>
        <dbReference type="ARBA" id="ARBA00022475"/>
    </source>
</evidence>
<feature type="transmembrane region" description="Helical" evidence="6">
    <location>
        <begin position="291"/>
        <end position="316"/>
    </location>
</feature>
<protein>
    <submittedName>
        <fullName evidence="8">MFS transporter</fullName>
    </submittedName>
</protein>
<feature type="transmembrane region" description="Helical" evidence="6">
    <location>
        <begin position="238"/>
        <end position="256"/>
    </location>
</feature>
<dbReference type="PROSITE" id="PS50850">
    <property type="entry name" value="MFS"/>
    <property type="match status" value="1"/>
</dbReference>
<keyword evidence="3 6" id="KW-0812">Transmembrane</keyword>
<feature type="transmembrane region" description="Helical" evidence="6">
    <location>
        <begin position="130"/>
        <end position="152"/>
    </location>
</feature>
<gene>
    <name evidence="8" type="ORF">ACFQGH_07285</name>
</gene>
<keyword evidence="4 6" id="KW-1133">Transmembrane helix</keyword>
<evidence type="ECO:0000256" key="1">
    <source>
        <dbReference type="ARBA" id="ARBA00004651"/>
    </source>
</evidence>